<dbReference type="PANTHER" id="PTHR36513:SF1">
    <property type="entry name" value="TRANSMEMBRANE PROTEIN"/>
    <property type="match status" value="1"/>
</dbReference>
<gene>
    <name evidence="2" type="ORF">PSM7751_00471</name>
</gene>
<accession>A0A1X6YBF3</accession>
<evidence type="ECO:0000256" key="1">
    <source>
        <dbReference type="SAM" id="SignalP"/>
    </source>
</evidence>
<dbReference type="InterPro" id="IPR029058">
    <property type="entry name" value="AB_hydrolase_fold"/>
</dbReference>
<proteinExistence type="predicted"/>
<feature type="signal peptide" evidence="1">
    <location>
        <begin position="1"/>
        <end position="20"/>
    </location>
</feature>
<feature type="chain" id="PRO_5013298866" description="Alpha/beta hydrolase family protein" evidence="1">
    <location>
        <begin position="21"/>
        <end position="353"/>
    </location>
</feature>
<dbReference type="Gene3D" id="3.40.50.1820">
    <property type="entry name" value="alpha/beta hydrolase"/>
    <property type="match status" value="1"/>
</dbReference>
<dbReference type="SUPFAM" id="SSF53474">
    <property type="entry name" value="alpha/beta-Hydrolases"/>
    <property type="match status" value="1"/>
</dbReference>
<keyword evidence="1" id="KW-0732">Signal</keyword>
<dbReference type="RefSeq" id="WP_157792116.1">
    <property type="nucleotide sequence ID" value="NZ_FWFN01000001.1"/>
</dbReference>
<dbReference type="OrthoDB" id="9797755at2"/>
<evidence type="ECO:0008006" key="4">
    <source>
        <dbReference type="Google" id="ProtNLM"/>
    </source>
</evidence>
<dbReference type="Pfam" id="PF05990">
    <property type="entry name" value="DUF900"/>
    <property type="match status" value="1"/>
</dbReference>
<keyword evidence="3" id="KW-1185">Reference proteome</keyword>
<reference evidence="2 3" key="1">
    <citation type="submission" date="2017-03" db="EMBL/GenBank/DDBJ databases">
        <authorList>
            <person name="Afonso C.L."/>
            <person name="Miller P.J."/>
            <person name="Scott M.A."/>
            <person name="Spackman E."/>
            <person name="Goraichik I."/>
            <person name="Dimitrov K.M."/>
            <person name="Suarez D.L."/>
            <person name="Swayne D.E."/>
        </authorList>
    </citation>
    <scope>NUCLEOTIDE SEQUENCE [LARGE SCALE GENOMIC DNA]</scope>
    <source>
        <strain evidence="2 3">CECT 7751</strain>
    </source>
</reference>
<dbReference type="AlphaFoldDB" id="A0A1X6YBF3"/>
<evidence type="ECO:0000313" key="2">
    <source>
        <dbReference type="EMBL" id="SLN16330.1"/>
    </source>
</evidence>
<dbReference type="Proteomes" id="UP000193963">
    <property type="component" value="Unassembled WGS sequence"/>
</dbReference>
<sequence length="353" mass="38277">MLRSVLLLVLAGLLLSGCSARPDPAVLIPHPEVAEAADPDRVIRVYAASNRAAVNGYENLPAFATTYRYYDIAVPDEAPGAQIAYPEGDRPDPTRSYVVLDSGVLTRPAFLAATRGAGTGPDSEAGLYIHGYNTRFQEALFRLAQIAVEADAGVAPVLFSWPSTSRPLEYEADRQAALFSRQELADLITDLTAGNRRLMVFGHSMGAFLTMESLRTLKLTGQEDVLARLDVVLAAPDIDVFTFIRLMQEVGPLSAPMVILSSPDDRALALSSRLAGGRPRLGALPANSPLVAEAARRANIQIIDISELEADPMRHLRYIRMAELYTRQLEAPPELRLPGAFIFDALSRSLVAP</sequence>
<protein>
    <recommendedName>
        <fullName evidence="4">Alpha/beta hydrolase family protein</fullName>
    </recommendedName>
</protein>
<dbReference type="InterPro" id="IPR010297">
    <property type="entry name" value="DUF900_hydrolase"/>
</dbReference>
<organism evidence="2 3">
    <name type="scientific">Pseudooceanicola marinus</name>
    <dbReference type="NCBI Taxonomy" id="396013"/>
    <lineage>
        <taxon>Bacteria</taxon>
        <taxon>Pseudomonadati</taxon>
        <taxon>Pseudomonadota</taxon>
        <taxon>Alphaproteobacteria</taxon>
        <taxon>Rhodobacterales</taxon>
        <taxon>Paracoccaceae</taxon>
        <taxon>Pseudooceanicola</taxon>
    </lineage>
</organism>
<dbReference type="PROSITE" id="PS51257">
    <property type="entry name" value="PROKAR_LIPOPROTEIN"/>
    <property type="match status" value="1"/>
</dbReference>
<name>A0A1X6YBF3_9RHOB</name>
<dbReference type="PANTHER" id="PTHR36513">
    <property type="entry name" value="ABC TRANSMEMBRANE TYPE-1 DOMAIN-CONTAINING PROTEIN"/>
    <property type="match status" value="1"/>
</dbReference>
<dbReference type="EMBL" id="FWFN01000001">
    <property type="protein sequence ID" value="SLN16330.1"/>
    <property type="molecule type" value="Genomic_DNA"/>
</dbReference>
<evidence type="ECO:0000313" key="3">
    <source>
        <dbReference type="Proteomes" id="UP000193963"/>
    </source>
</evidence>